<dbReference type="AlphaFoldDB" id="A0A8J3UUQ9"/>
<evidence type="ECO:0000313" key="2">
    <source>
        <dbReference type="EMBL" id="GII49846.1"/>
    </source>
</evidence>
<dbReference type="Proteomes" id="UP000644610">
    <property type="component" value="Unassembled WGS sequence"/>
</dbReference>
<gene>
    <name evidence="2" type="ORF">Psi02_62700</name>
</gene>
<protein>
    <submittedName>
        <fullName evidence="2">Uncharacterized protein</fullName>
    </submittedName>
</protein>
<accession>A0A8J3UUQ9</accession>
<feature type="compositionally biased region" description="Polar residues" evidence="1">
    <location>
        <begin position="84"/>
        <end position="99"/>
    </location>
</feature>
<evidence type="ECO:0000313" key="3">
    <source>
        <dbReference type="Proteomes" id="UP000644610"/>
    </source>
</evidence>
<evidence type="ECO:0000256" key="1">
    <source>
        <dbReference type="SAM" id="MobiDB-lite"/>
    </source>
</evidence>
<reference evidence="2" key="1">
    <citation type="submission" date="2021-01" db="EMBL/GenBank/DDBJ databases">
        <title>Whole genome shotgun sequence of Planotetraspora silvatica NBRC 100141.</title>
        <authorList>
            <person name="Komaki H."/>
            <person name="Tamura T."/>
        </authorList>
    </citation>
    <scope>NUCLEOTIDE SEQUENCE</scope>
    <source>
        <strain evidence="2">NBRC 100141</strain>
    </source>
</reference>
<dbReference type="RefSeq" id="WP_203979372.1">
    <property type="nucleotide sequence ID" value="NZ_BAAAKY010000030.1"/>
</dbReference>
<comment type="caution">
    <text evidence="2">The sequence shown here is derived from an EMBL/GenBank/DDBJ whole genome shotgun (WGS) entry which is preliminary data.</text>
</comment>
<keyword evidence="3" id="KW-1185">Reference proteome</keyword>
<feature type="region of interest" description="Disordered" evidence="1">
    <location>
        <begin position="77"/>
        <end position="99"/>
    </location>
</feature>
<proteinExistence type="predicted"/>
<sequence>MQSKLFAERFYKAREMLGSDSAAVRLAGVHALASLADDWVGGRQMRANVVEVLALVRRHDQEGCLLAGKTCREPVTHQDIPGRISSSDANCGTSSIAKE</sequence>
<organism evidence="2 3">
    <name type="scientific">Planotetraspora silvatica</name>
    <dbReference type="NCBI Taxonomy" id="234614"/>
    <lineage>
        <taxon>Bacteria</taxon>
        <taxon>Bacillati</taxon>
        <taxon>Actinomycetota</taxon>
        <taxon>Actinomycetes</taxon>
        <taxon>Streptosporangiales</taxon>
        <taxon>Streptosporangiaceae</taxon>
        <taxon>Planotetraspora</taxon>
    </lineage>
</organism>
<name>A0A8J3UUQ9_9ACTN</name>
<dbReference type="EMBL" id="BOOQ01000046">
    <property type="protein sequence ID" value="GII49846.1"/>
    <property type="molecule type" value="Genomic_DNA"/>
</dbReference>